<gene>
    <name evidence="2" type="ORF">CHARACLAT_020711</name>
</gene>
<dbReference type="EMBL" id="JAHUTJ010034758">
    <property type="protein sequence ID" value="MED6278142.1"/>
    <property type="molecule type" value="Genomic_DNA"/>
</dbReference>
<feature type="region of interest" description="Disordered" evidence="1">
    <location>
        <begin position="55"/>
        <end position="94"/>
    </location>
</feature>
<comment type="caution">
    <text evidence="2">The sequence shown here is derived from an EMBL/GenBank/DDBJ whole genome shotgun (WGS) entry which is preliminary data.</text>
</comment>
<name>A0ABU7DSV5_9TELE</name>
<keyword evidence="3" id="KW-1185">Reference proteome</keyword>
<organism evidence="2 3">
    <name type="scientific">Characodon lateralis</name>
    <dbReference type="NCBI Taxonomy" id="208331"/>
    <lineage>
        <taxon>Eukaryota</taxon>
        <taxon>Metazoa</taxon>
        <taxon>Chordata</taxon>
        <taxon>Craniata</taxon>
        <taxon>Vertebrata</taxon>
        <taxon>Euteleostomi</taxon>
        <taxon>Actinopterygii</taxon>
        <taxon>Neopterygii</taxon>
        <taxon>Teleostei</taxon>
        <taxon>Neoteleostei</taxon>
        <taxon>Acanthomorphata</taxon>
        <taxon>Ovalentaria</taxon>
        <taxon>Atherinomorphae</taxon>
        <taxon>Cyprinodontiformes</taxon>
        <taxon>Goodeidae</taxon>
        <taxon>Characodon</taxon>
    </lineage>
</organism>
<evidence type="ECO:0000256" key="1">
    <source>
        <dbReference type="SAM" id="MobiDB-lite"/>
    </source>
</evidence>
<accession>A0ABU7DSV5</accession>
<reference evidence="2 3" key="1">
    <citation type="submission" date="2021-06" db="EMBL/GenBank/DDBJ databases">
        <authorList>
            <person name="Palmer J.M."/>
        </authorList>
    </citation>
    <scope>NUCLEOTIDE SEQUENCE [LARGE SCALE GENOMIC DNA]</scope>
    <source>
        <strain evidence="2 3">CL_MEX2019</strain>
        <tissue evidence="2">Muscle</tissue>
    </source>
</reference>
<feature type="compositionally biased region" description="Low complexity" evidence="1">
    <location>
        <begin position="81"/>
        <end position="92"/>
    </location>
</feature>
<evidence type="ECO:0000313" key="2">
    <source>
        <dbReference type="EMBL" id="MED6278142.1"/>
    </source>
</evidence>
<evidence type="ECO:0000313" key="3">
    <source>
        <dbReference type="Proteomes" id="UP001352852"/>
    </source>
</evidence>
<proteinExistence type="predicted"/>
<dbReference type="Proteomes" id="UP001352852">
    <property type="component" value="Unassembled WGS sequence"/>
</dbReference>
<protein>
    <submittedName>
        <fullName evidence="2">Uncharacterized protein</fullName>
    </submittedName>
</protein>
<sequence length="153" mass="16265">MPNPITGTDRHFSIVCDLRLLLSCCQVGSESSSYAPGSFLRSSPSLSKFIKSHFGGSHTDSLKPNLVARKSPGPSPSSVRTPSLASSPTTPTHICQTVSPEEPAACVLQSVAAGDAGPGWLPSEMRKTIPVQDQRWIGNTLFHAGKVRPDLKI</sequence>